<dbReference type="PANTHER" id="PTHR40642:SF1">
    <property type="entry name" value="YALI0F31295P"/>
    <property type="match status" value="1"/>
</dbReference>
<organism evidence="2 3">
    <name type="scientific">Emericella nidulans (strain FGSC A4 / ATCC 38163 / CBS 112.46 / NRRL 194 / M139)</name>
    <name type="common">Aspergillus nidulans</name>
    <dbReference type="NCBI Taxonomy" id="227321"/>
    <lineage>
        <taxon>Eukaryota</taxon>
        <taxon>Fungi</taxon>
        <taxon>Dikarya</taxon>
        <taxon>Ascomycota</taxon>
        <taxon>Pezizomycotina</taxon>
        <taxon>Eurotiomycetes</taxon>
        <taxon>Eurotiomycetidae</taxon>
        <taxon>Eurotiales</taxon>
        <taxon>Aspergillaceae</taxon>
        <taxon>Aspergillus</taxon>
        <taxon>Aspergillus subgen. Nidulantes</taxon>
    </lineage>
</organism>
<proteinExistence type="predicted"/>
<dbReference type="Proteomes" id="UP000000560">
    <property type="component" value="Chromosome VII"/>
</dbReference>
<evidence type="ECO:0000313" key="2">
    <source>
        <dbReference type="EMBL" id="CBF85006.1"/>
    </source>
</evidence>
<dbReference type="eggNOG" id="ENOG502SA5E">
    <property type="taxonomic scope" value="Eukaryota"/>
</dbReference>
<protein>
    <submittedName>
        <fullName evidence="2">Uncharacterized protein</fullName>
    </submittedName>
</protein>
<dbReference type="GO" id="GO:0032797">
    <property type="term" value="C:SMN complex"/>
    <property type="evidence" value="ECO:0000318"/>
    <property type="project" value="GO_Central"/>
</dbReference>
<feature type="compositionally biased region" description="Low complexity" evidence="1">
    <location>
        <begin position="185"/>
        <end position="202"/>
    </location>
</feature>
<accession>Q5BD73</accession>
<evidence type="ECO:0000256" key="1">
    <source>
        <dbReference type="SAM" id="MobiDB-lite"/>
    </source>
</evidence>
<dbReference type="OrthoDB" id="5422320at2759"/>
<dbReference type="EMBL" id="BN001307">
    <property type="protein sequence ID" value="CBF85006.1"/>
    <property type="molecule type" value="Genomic_DNA"/>
</dbReference>
<keyword evidence="3" id="KW-1185">Reference proteome</keyword>
<dbReference type="RefSeq" id="XP_659111.1">
    <property type="nucleotide sequence ID" value="XM_654019.1"/>
</dbReference>
<accession>C8VMN8</accession>
<dbReference type="GO" id="GO:0000387">
    <property type="term" value="P:spliceosomal snRNP assembly"/>
    <property type="evidence" value="ECO:0000318"/>
    <property type="project" value="GO_Central"/>
</dbReference>
<reference evidence="3" key="2">
    <citation type="journal article" date="2009" name="Fungal Genet. Biol.">
        <title>The 2008 update of the Aspergillus nidulans genome annotation: a community effort.</title>
        <authorList>
            <person name="Wortman J.R."/>
            <person name="Gilsenan J.M."/>
            <person name="Joardar V."/>
            <person name="Deegan J."/>
            <person name="Clutterbuck J."/>
            <person name="Andersen M.R."/>
            <person name="Archer D."/>
            <person name="Bencina M."/>
            <person name="Braus G."/>
            <person name="Coutinho P."/>
            <person name="von Dohren H."/>
            <person name="Doonan J."/>
            <person name="Driessen A.J."/>
            <person name="Durek P."/>
            <person name="Espeso E."/>
            <person name="Fekete E."/>
            <person name="Flipphi M."/>
            <person name="Estrada C.G."/>
            <person name="Geysens S."/>
            <person name="Goldman G."/>
            <person name="de Groot P.W."/>
            <person name="Hansen K."/>
            <person name="Harris S.D."/>
            <person name="Heinekamp T."/>
            <person name="Helmstaedt K."/>
            <person name="Henrissat B."/>
            <person name="Hofmann G."/>
            <person name="Homan T."/>
            <person name="Horio T."/>
            <person name="Horiuchi H."/>
            <person name="James S."/>
            <person name="Jones M."/>
            <person name="Karaffa L."/>
            <person name="Karanyi Z."/>
            <person name="Kato M."/>
            <person name="Keller N."/>
            <person name="Kelly D.E."/>
            <person name="Kiel J.A."/>
            <person name="Kim J.M."/>
            <person name="van der Klei I.J."/>
            <person name="Klis F.M."/>
            <person name="Kovalchuk A."/>
            <person name="Krasevec N."/>
            <person name="Kubicek C.P."/>
            <person name="Liu B."/>
            <person name="Maccabe A."/>
            <person name="Meyer V."/>
            <person name="Mirabito P."/>
            <person name="Miskei M."/>
            <person name="Mos M."/>
            <person name="Mullins J."/>
            <person name="Nelson D.R."/>
            <person name="Nielsen J."/>
            <person name="Oakley B.R."/>
            <person name="Osmani S.A."/>
            <person name="Pakula T."/>
            <person name="Paszewski A."/>
            <person name="Paulsen I."/>
            <person name="Pilsyk S."/>
            <person name="Pocsi I."/>
            <person name="Punt P.J."/>
            <person name="Ram A.F."/>
            <person name="Ren Q."/>
            <person name="Robellet X."/>
            <person name="Robson G."/>
            <person name="Seiboth B."/>
            <person name="van Solingen P."/>
            <person name="Specht T."/>
            <person name="Sun J."/>
            <person name="Taheri-Talesh N."/>
            <person name="Takeshita N."/>
            <person name="Ussery D."/>
            <person name="vanKuyk P.A."/>
            <person name="Visser H."/>
            <person name="van de Vondervoort P.J."/>
            <person name="de Vries R.P."/>
            <person name="Walton J."/>
            <person name="Xiang X."/>
            <person name="Xiong Y."/>
            <person name="Zeng A.P."/>
            <person name="Brandt B.W."/>
            <person name="Cornell M.J."/>
            <person name="van den Hondel C.A."/>
            <person name="Visser J."/>
            <person name="Oliver S.G."/>
            <person name="Turner G."/>
        </authorList>
    </citation>
    <scope>GENOME REANNOTATION</scope>
    <source>
        <strain evidence="3">FGSC A4 / ATCC 38163 / CBS 112.46 / NRRL 194 / M139</strain>
    </source>
</reference>
<dbReference type="PANTHER" id="PTHR40642">
    <property type="entry name" value="YALI0F31295P"/>
    <property type="match status" value="1"/>
</dbReference>
<dbReference type="OMA" id="YQARMQS"/>
<dbReference type="HOGENOM" id="CLU_086075_1_1_1"/>
<reference evidence="3" key="1">
    <citation type="journal article" date="2005" name="Nature">
        <title>Sequencing of Aspergillus nidulans and comparative analysis with A. fumigatus and A. oryzae.</title>
        <authorList>
            <person name="Galagan J.E."/>
            <person name="Calvo S.E."/>
            <person name="Cuomo C."/>
            <person name="Ma L.J."/>
            <person name="Wortman J.R."/>
            <person name="Batzoglou S."/>
            <person name="Lee S.I."/>
            <person name="Basturkmen M."/>
            <person name="Spevak C.C."/>
            <person name="Clutterbuck J."/>
            <person name="Kapitonov V."/>
            <person name="Jurka J."/>
            <person name="Scazzocchio C."/>
            <person name="Farman M."/>
            <person name="Butler J."/>
            <person name="Purcell S."/>
            <person name="Harris S."/>
            <person name="Braus G.H."/>
            <person name="Draht O."/>
            <person name="Busch S."/>
            <person name="D'Enfert C."/>
            <person name="Bouchier C."/>
            <person name="Goldman G.H."/>
            <person name="Bell-Pedersen D."/>
            <person name="Griffiths-Jones S."/>
            <person name="Doonan J.H."/>
            <person name="Yu J."/>
            <person name="Vienken K."/>
            <person name="Pain A."/>
            <person name="Freitag M."/>
            <person name="Selker E.U."/>
            <person name="Archer D.B."/>
            <person name="Penalva M.A."/>
            <person name="Oakley B.R."/>
            <person name="Momany M."/>
            <person name="Tanaka T."/>
            <person name="Kumagai T."/>
            <person name="Asai K."/>
            <person name="Machida M."/>
            <person name="Nierman W.C."/>
            <person name="Denning D.W."/>
            <person name="Caddick M."/>
            <person name="Hynes M."/>
            <person name="Paoletti M."/>
            <person name="Fischer R."/>
            <person name="Miller B."/>
            <person name="Dyer P."/>
            <person name="Sachs M.S."/>
            <person name="Osmani S.A."/>
            <person name="Birren B.W."/>
        </authorList>
    </citation>
    <scope>NUCLEOTIDE SEQUENCE [LARGE SCALE GENOMIC DNA]</scope>
    <source>
        <strain evidence="3">FGSC A4 / ATCC 38163 / CBS 112.46 / NRRL 194 / M139</strain>
    </source>
</reference>
<dbReference type="InParanoid" id="Q5BD73"/>
<feature type="region of interest" description="Disordered" evidence="1">
    <location>
        <begin position="151"/>
        <end position="213"/>
    </location>
</feature>
<dbReference type="GeneID" id="2875133"/>
<evidence type="ECO:0000313" key="3">
    <source>
        <dbReference type="Proteomes" id="UP000000560"/>
    </source>
</evidence>
<dbReference type="Pfam" id="PF12720">
    <property type="entry name" value="DUF3807"/>
    <property type="match status" value="1"/>
</dbReference>
<dbReference type="AlphaFoldDB" id="Q5BD73"/>
<dbReference type="KEGG" id="ani:ANIA_01507"/>
<dbReference type="VEuPathDB" id="FungiDB:AN1507"/>
<name>Q5BD73_EMENI</name>
<sequence>MAHVHIPTVTLEDLQAFQAKHFPATVKPQPLQSTSYPTHDAYNEDFYANADEEDVDDEDDDLGYYPDGVKRTLTDEQIRIFRHSEIHALLREKQIKQENEEYEKGLGGKTEAQPEAGAQVHTSLDERDGAISAPPKDVAKAVAGRKRCADKVGCDAGADEPVLKRKPTSDSGAPSEVQLDYNEESAAAPTTASQSRATRATPFMGRRIISYDD</sequence>
<gene>
    <name evidence="2" type="ORF">ANIA_01507</name>
</gene>
<dbReference type="STRING" id="227321.Q5BD73"/>
<feature type="region of interest" description="Disordered" evidence="1">
    <location>
        <begin position="104"/>
        <end position="137"/>
    </location>
</feature>
<dbReference type="InterPro" id="IPR024526">
    <property type="entry name" value="DUF3807"/>
</dbReference>